<dbReference type="PANTHER" id="PTHR45980">
    <property type="match status" value="1"/>
</dbReference>
<keyword evidence="4" id="KW-0720">Serine protease</keyword>
<reference evidence="7" key="1">
    <citation type="submission" date="2021-01" db="EMBL/GenBank/DDBJ databases">
        <authorList>
            <person name="Corre E."/>
            <person name="Pelletier E."/>
            <person name="Niang G."/>
            <person name="Scheremetjew M."/>
            <person name="Finn R."/>
            <person name="Kale V."/>
            <person name="Holt S."/>
            <person name="Cochrane G."/>
            <person name="Meng A."/>
            <person name="Brown T."/>
            <person name="Cohen L."/>
        </authorList>
    </citation>
    <scope>NUCLEOTIDE SEQUENCE</scope>
    <source>
        <strain evidence="7">CCMP722</strain>
    </source>
</reference>
<protein>
    <recommendedName>
        <fullName evidence="8">Protease Do-like PDZ domain-containing protein</fullName>
    </recommendedName>
</protein>
<evidence type="ECO:0000256" key="3">
    <source>
        <dbReference type="ARBA" id="ARBA00022801"/>
    </source>
</evidence>
<proteinExistence type="inferred from homology"/>
<feature type="domain" description="Protease Do-like PDZ" evidence="6">
    <location>
        <begin position="477"/>
        <end position="628"/>
    </location>
</feature>
<feature type="domain" description="PDZ" evidence="5">
    <location>
        <begin position="369"/>
        <end position="470"/>
    </location>
</feature>
<dbReference type="Gene3D" id="2.30.42.10">
    <property type="match status" value="1"/>
</dbReference>
<dbReference type="InterPro" id="IPR041517">
    <property type="entry name" value="DEGP_PDZ"/>
</dbReference>
<keyword evidence="2" id="KW-0645">Protease</keyword>
<gene>
    <name evidence="7" type="ORF">POBO1169_LOCUS7144</name>
</gene>
<dbReference type="Gene3D" id="2.40.10.10">
    <property type="entry name" value="Trypsin-like serine proteases"/>
    <property type="match status" value="2"/>
</dbReference>
<evidence type="ECO:0000256" key="2">
    <source>
        <dbReference type="ARBA" id="ARBA00022670"/>
    </source>
</evidence>
<dbReference type="SUPFAM" id="SSF50494">
    <property type="entry name" value="Trypsin-like serine proteases"/>
    <property type="match status" value="1"/>
</dbReference>
<dbReference type="Pfam" id="PF17815">
    <property type="entry name" value="PDZ_3"/>
    <property type="match status" value="1"/>
</dbReference>
<dbReference type="InterPro" id="IPR001940">
    <property type="entry name" value="Peptidase_S1C"/>
</dbReference>
<accession>A0A7S0N8I3</accession>
<keyword evidence="3" id="KW-0378">Hydrolase</keyword>
<evidence type="ECO:0000313" key="7">
    <source>
        <dbReference type="EMBL" id="CAD8662283.1"/>
    </source>
</evidence>
<dbReference type="InterPro" id="IPR009003">
    <property type="entry name" value="Peptidase_S1_PA"/>
</dbReference>
<evidence type="ECO:0000259" key="5">
    <source>
        <dbReference type="Pfam" id="PF13180"/>
    </source>
</evidence>
<evidence type="ECO:0008006" key="8">
    <source>
        <dbReference type="Google" id="ProtNLM"/>
    </source>
</evidence>
<dbReference type="InterPro" id="IPR001478">
    <property type="entry name" value="PDZ"/>
</dbReference>
<organism evidence="7">
    <name type="scientific">Pyramimonas obovata</name>
    <dbReference type="NCBI Taxonomy" id="1411642"/>
    <lineage>
        <taxon>Eukaryota</taxon>
        <taxon>Viridiplantae</taxon>
        <taxon>Chlorophyta</taxon>
        <taxon>Pyramimonadophyceae</taxon>
        <taxon>Pyramimonadales</taxon>
        <taxon>Pyramimonadaceae</taxon>
        <taxon>Pyramimonas</taxon>
        <taxon>Pyramimonas incertae sedis</taxon>
    </lineage>
</organism>
<evidence type="ECO:0000259" key="6">
    <source>
        <dbReference type="Pfam" id="PF17815"/>
    </source>
</evidence>
<dbReference type="EMBL" id="HBFA01013664">
    <property type="protein sequence ID" value="CAD8662283.1"/>
    <property type="molecule type" value="Transcribed_RNA"/>
</dbReference>
<name>A0A7S0N8I3_9CHLO</name>
<sequence>MISPTHTTSLAHPANTMATVRSSQFCVRKLVAQLPMMAGCEAAGLRARTQPWDRNFERLGRLETNGNLKYSPMRVRATTSLGSGGLARALSGVRMPASSGWERAQLQKSRPSFAAQAVAQDGAVDADGEESTDEIEFLPDVLAGYNAAVKILVTEQSPDWINPWQTRTAHRRMGSGVLIARKGEPMPGSNGDITDTHIVLTAAHVIANSTFIQVQLSDSPDRHMGRVCAVLHECDLALIAIDEDNSFEDVTPMSLAKPGTLPSLRDKVHVLGFPVGGDEVSITEGVVSRVEVQTYSHSHTRALAVTVDAAVNSGNSGGPVVSTVTGELIGIAFQGYAGSHVENQGHMVPVPLVHHFLEGVARGNPRLPSLGVHLQLLQSPVLRRSLKMREGEHTGVLISRVDTGASSRGVLFPGDVVMRIDGLPIANDGSCVLYHRRLALISNVQRRFVGDKVPLQILRNGEEMEVEITLAPPSLLVPRGQYDVRPPFLLVGGLLFQPLSLEFLQSWGDLKDAPVHLVEEYYSSAVEEERREVVCLTQVLQDEVNLGYFWESIGLEVVTHVNDQPVASIQRLVELLDDAINAADQEFVTLKLGRGRVPQCVVLEVAKLAEADLRIRTRYNIPKPRSDHFMPAKWLEELDA</sequence>
<dbReference type="AlphaFoldDB" id="A0A7S0N8I3"/>
<dbReference type="Gene3D" id="3.20.190.20">
    <property type="match status" value="1"/>
</dbReference>
<dbReference type="PANTHER" id="PTHR45980:SF9">
    <property type="entry name" value="PROTEASE DO-LIKE 10, MITOCHONDRIAL-RELATED"/>
    <property type="match status" value="1"/>
</dbReference>
<dbReference type="SUPFAM" id="SSF50156">
    <property type="entry name" value="PDZ domain-like"/>
    <property type="match status" value="1"/>
</dbReference>
<evidence type="ECO:0000256" key="1">
    <source>
        <dbReference type="ARBA" id="ARBA00010541"/>
    </source>
</evidence>
<dbReference type="PRINTS" id="PR00834">
    <property type="entry name" value="PROTEASES2C"/>
</dbReference>
<evidence type="ECO:0000256" key="4">
    <source>
        <dbReference type="ARBA" id="ARBA00022825"/>
    </source>
</evidence>
<dbReference type="Pfam" id="PF13365">
    <property type="entry name" value="Trypsin_2"/>
    <property type="match status" value="1"/>
</dbReference>
<comment type="similarity">
    <text evidence="1">Belongs to the peptidase S1C family.</text>
</comment>
<dbReference type="GO" id="GO:0004252">
    <property type="term" value="F:serine-type endopeptidase activity"/>
    <property type="evidence" value="ECO:0007669"/>
    <property type="project" value="InterPro"/>
</dbReference>
<dbReference type="InterPro" id="IPR036034">
    <property type="entry name" value="PDZ_sf"/>
</dbReference>
<dbReference type="Pfam" id="PF13180">
    <property type="entry name" value="PDZ_2"/>
    <property type="match status" value="1"/>
</dbReference>
<dbReference type="GO" id="GO:0006508">
    <property type="term" value="P:proteolysis"/>
    <property type="evidence" value="ECO:0007669"/>
    <property type="project" value="UniProtKB-KW"/>
</dbReference>
<dbReference type="InterPro" id="IPR046449">
    <property type="entry name" value="DEGP_PDZ_sf"/>
</dbReference>
<dbReference type="InterPro" id="IPR043504">
    <property type="entry name" value="Peptidase_S1_PA_chymotrypsin"/>
</dbReference>